<dbReference type="GO" id="GO:0005829">
    <property type="term" value="C:cytosol"/>
    <property type="evidence" value="ECO:0007669"/>
    <property type="project" value="TreeGrafter"/>
</dbReference>
<comment type="similarity">
    <text evidence="6">In the C-terminal section; belongs to the GTP cyclohydrolase II family.</text>
</comment>
<evidence type="ECO:0000256" key="7">
    <source>
        <dbReference type="ARBA" id="ARBA00012153"/>
    </source>
</evidence>
<dbReference type="InterPro" id="IPR000422">
    <property type="entry name" value="DHBP_synthase_RibB"/>
</dbReference>
<evidence type="ECO:0000256" key="4">
    <source>
        <dbReference type="ARBA" id="ARBA00004904"/>
    </source>
</evidence>
<dbReference type="Proteomes" id="UP000223913">
    <property type="component" value="Unassembled WGS sequence"/>
</dbReference>
<dbReference type="PIRSF" id="PIRSF001259">
    <property type="entry name" value="RibA"/>
    <property type="match status" value="1"/>
</dbReference>
<comment type="similarity">
    <text evidence="5">In the N-terminal section; belongs to the DHBP synthase family.</text>
</comment>
<feature type="binding site" evidence="14">
    <location>
        <position position="42"/>
    </location>
    <ligand>
        <name>D-ribulose 5-phosphate</name>
        <dbReference type="ChEBI" id="CHEBI:58121"/>
    </ligand>
</feature>
<feature type="binding site" evidence="14">
    <location>
        <position position="154"/>
    </location>
    <ligand>
        <name>Mg(2+)</name>
        <dbReference type="ChEBI" id="CHEBI:18420"/>
        <label>2</label>
    </ligand>
</feature>
<evidence type="ECO:0000256" key="2">
    <source>
        <dbReference type="ARBA" id="ARBA00001936"/>
    </source>
</evidence>
<keyword evidence="12 14" id="KW-0464">Manganese</keyword>
<dbReference type="SUPFAM" id="SSF55821">
    <property type="entry name" value="YrdC/RibB"/>
    <property type="match status" value="1"/>
</dbReference>
<dbReference type="RefSeq" id="WP_099149854.1">
    <property type="nucleotide sequence ID" value="NZ_PDUD01000017.1"/>
</dbReference>
<dbReference type="EC" id="4.1.99.12" evidence="7 14"/>
<dbReference type="GO" id="GO:0008686">
    <property type="term" value="F:3,4-dihydroxy-2-butanone-4-phosphate synthase activity"/>
    <property type="evidence" value="ECO:0007669"/>
    <property type="project" value="UniProtKB-UniRule"/>
</dbReference>
<dbReference type="SUPFAM" id="SSF142695">
    <property type="entry name" value="RibA-like"/>
    <property type="match status" value="1"/>
</dbReference>
<evidence type="ECO:0000256" key="11">
    <source>
        <dbReference type="ARBA" id="ARBA00022842"/>
    </source>
</evidence>
<feature type="binding site" evidence="14">
    <location>
        <begin position="151"/>
        <end position="155"/>
    </location>
    <ligand>
        <name>D-ribulose 5-phosphate</name>
        <dbReference type="ChEBI" id="CHEBI:58121"/>
    </ligand>
</feature>
<dbReference type="InterPro" id="IPR032677">
    <property type="entry name" value="GTP_cyclohydro_II"/>
</dbReference>
<dbReference type="EMBL" id="PDUD01000017">
    <property type="protein sequence ID" value="PHN06598.1"/>
    <property type="molecule type" value="Genomic_DNA"/>
</dbReference>
<dbReference type="AlphaFoldDB" id="A0A2D0NDW4"/>
<evidence type="ECO:0000256" key="13">
    <source>
        <dbReference type="ARBA" id="ARBA00023239"/>
    </source>
</evidence>
<keyword evidence="11 14" id="KW-0460">Magnesium</keyword>
<evidence type="ECO:0000256" key="9">
    <source>
        <dbReference type="ARBA" id="ARBA00022619"/>
    </source>
</evidence>
<dbReference type="OrthoDB" id="9793111at2"/>
<feature type="site" description="Essential for catalytic activity" evidence="14">
    <location>
        <position position="175"/>
    </location>
</feature>
<dbReference type="InterPro" id="IPR017945">
    <property type="entry name" value="DHBP_synth_RibB-like_a/b_dom"/>
</dbReference>
<dbReference type="Pfam" id="PF00925">
    <property type="entry name" value="GTP_cyclohydro2"/>
    <property type="match status" value="1"/>
</dbReference>
<evidence type="ECO:0000259" key="15">
    <source>
        <dbReference type="Pfam" id="PF00925"/>
    </source>
</evidence>
<feature type="binding site" evidence="14">
    <location>
        <begin position="37"/>
        <end position="38"/>
    </location>
    <ligand>
        <name>D-ribulose 5-phosphate</name>
        <dbReference type="ChEBI" id="CHEBI:58121"/>
    </ligand>
</feature>
<evidence type="ECO:0000313" key="17">
    <source>
        <dbReference type="Proteomes" id="UP000223913"/>
    </source>
</evidence>
<feature type="binding site" evidence="14">
    <location>
        <position position="38"/>
    </location>
    <ligand>
        <name>Mg(2+)</name>
        <dbReference type="ChEBI" id="CHEBI:18420"/>
        <label>2</label>
    </ligand>
</feature>
<comment type="caution">
    <text evidence="16">The sequence shown here is derived from an EMBL/GenBank/DDBJ whole genome shotgun (WGS) entry which is preliminary data.</text>
</comment>
<comment type="cofactor">
    <cofactor evidence="14">
        <name>Mg(2+)</name>
        <dbReference type="ChEBI" id="CHEBI:18420"/>
    </cofactor>
    <cofactor evidence="14">
        <name>Mn(2+)</name>
        <dbReference type="ChEBI" id="CHEBI:29035"/>
    </cofactor>
    <text evidence="14">Binds 2 divalent metal cations per subunit. Magnesium or manganese.</text>
</comment>
<feature type="binding site" evidence="14">
    <location>
        <position position="38"/>
    </location>
    <ligand>
        <name>Mg(2+)</name>
        <dbReference type="ChEBI" id="CHEBI:18420"/>
        <label>1</label>
    </ligand>
</feature>
<dbReference type="PANTHER" id="PTHR21327">
    <property type="entry name" value="GTP CYCLOHYDROLASE II-RELATED"/>
    <property type="match status" value="1"/>
</dbReference>
<keyword evidence="13 14" id="KW-0456">Lyase</keyword>
<keyword evidence="9 14" id="KW-0686">Riboflavin biosynthesis</keyword>
<evidence type="ECO:0000256" key="14">
    <source>
        <dbReference type="HAMAP-Rule" id="MF_00180"/>
    </source>
</evidence>
<evidence type="ECO:0000256" key="1">
    <source>
        <dbReference type="ARBA" id="ARBA00000141"/>
    </source>
</evidence>
<sequence length="383" mass="42301">MSGNLQNVNSYPLNTIEEAVADIKAGKVVIVVDDEDRENEGDFICAAECVTPEIINFMITHGRGMICAPIEEQRADDLGLSLMVSSNTALHETAFTVTVDLIGRGCTTGISTYDRAMTIKALADPNTTPTELARPGHISPLRAKTGGVLRRTGHTEAAIDLARMAGFYPAGVLVEILNEDGTMARLPDLMEIAKKFDMKVITIKDLVAYRMLTERIVRKESSVELKSPYGNFEVIAFRQITTGDIHLAVKKGSWKPDEPVMVRVHSTTETATLLGILFGDVGDQLQKVMQKIAENEKGVLLFMRHGENSDKLLHHLKQIHTDQENGVEPKAYRKLDMDQRDYGVGAQILRELGLSKIKLLTNHPRRRVGLIGYGLEITENVAL</sequence>
<evidence type="ECO:0000256" key="5">
    <source>
        <dbReference type="ARBA" id="ARBA00005520"/>
    </source>
</evidence>
<name>A0A2D0NDW4_FLAN2</name>
<dbReference type="Pfam" id="PF00926">
    <property type="entry name" value="DHBP_synthase"/>
    <property type="match status" value="1"/>
</dbReference>
<keyword evidence="10 14" id="KW-0479">Metal-binding</keyword>
<dbReference type="InterPro" id="IPR036144">
    <property type="entry name" value="RibA-like_sf"/>
</dbReference>
<evidence type="ECO:0000256" key="3">
    <source>
        <dbReference type="ARBA" id="ARBA00002284"/>
    </source>
</evidence>
<dbReference type="NCBIfam" id="TIGR00506">
    <property type="entry name" value="ribB"/>
    <property type="match status" value="1"/>
</dbReference>
<evidence type="ECO:0000256" key="8">
    <source>
        <dbReference type="ARBA" id="ARBA00018836"/>
    </source>
</evidence>
<protein>
    <recommendedName>
        <fullName evidence="8 14">3,4-dihydroxy-2-butanone 4-phosphate synthase</fullName>
        <shortName evidence="14">DHBP synthase</shortName>
        <ecNumber evidence="7 14">4.1.99.12</ecNumber>
    </recommendedName>
</protein>
<dbReference type="GO" id="GO:0003935">
    <property type="term" value="F:GTP cyclohydrolase II activity"/>
    <property type="evidence" value="ECO:0007669"/>
    <property type="project" value="TreeGrafter"/>
</dbReference>
<dbReference type="HAMAP" id="MF_00180">
    <property type="entry name" value="RibB"/>
    <property type="match status" value="1"/>
</dbReference>
<proteinExistence type="inferred from homology"/>
<accession>A0A2D0NDW4</accession>
<keyword evidence="17" id="KW-1185">Reference proteome</keyword>
<dbReference type="PANTHER" id="PTHR21327:SF18">
    <property type="entry name" value="3,4-DIHYDROXY-2-BUTANONE 4-PHOSPHATE SYNTHASE"/>
    <property type="match status" value="1"/>
</dbReference>
<comment type="pathway">
    <text evidence="4 14">Cofactor biosynthesis; riboflavin biosynthesis; 2-hydroxy-3-oxobutyl phosphate from D-ribulose 5-phosphate: step 1/1.</text>
</comment>
<comment type="catalytic activity">
    <reaction evidence="1 14">
        <text>D-ribulose 5-phosphate = (2S)-2-hydroxy-3-oxobutyl phosphate + formate + H(+)</text>
        <dbReference type="Rhea" id="RHEA:18457"/>
        <dbReference type="ChEBI" id="CHEBI:15378"/>
        <dbReference type="ChEBI" id="CHEBI:15740"/>
        <dbReference type="ChEBI" id="CHEBI:58121"/>
        <dbReference type="ChEBI" id="CHEBI:58830"/>
        <dbReference type="EC" id="4.1.99.12"/>
    </reaction>
</comment>
<organism evidence="16 17">
    <name type="scientific">Flavilitoribacter nigricans (strain ATCC 23147 / DSM 23189 / NBRC 102662 / NCIMB 1420 / SS-2)</name>
    <name type="common">Lewinella nigricans</name>
    <dbReference type="NCBI Taxonomy" id="1122177"/>
    <lineage>
        <taxon>Bacteria</taxon>
        <taxon>Pseudomonadati</taxon>
        <taxon>Bacteroidota</taxon>
        <taxon>Saprospiria</taxon>
        <taxon>Saprospirales</taxon>
        <taxon>Lewinellaceae</taxon>
        <taxon>Flavilitoribacter</taxon>
    </lineage>
</organism>
<comment type="subunit">
    <text evidence="14">Homodimer.</text>
</comment>
<comment type="function">
    <text evidence="3 14">Catalyzes the conversion of D-ribulose 5-phosphate to formate and 3,4-dihydroxy-2-butanone 4-phosphate.</text>
</comment>
<comment type="similarity">
    <text evidence="14">Belongs to the DHBP synthase family.</text>
</comment>
<evidence type="ECO:0000256" key="6">
    <source>
        <dbReference type="ARBA" id="ARBA00008976"/>
    </source>
</evidence>
<dbReference type="Gene3D" id="3.90.870.10">
    <property type="entry name" value="DHBP synthase"/>
    <property type="match status" value="1"/>
</dbReference>
<dbReference type="GO" id="GO:0030145">
    <property type="term" value="F:manganese ion binding"/>
    <property type="evidence" value="ECO:0007669"/>
    <property type="project" value="UniProtKB-UniRule"/>
</dbReference>
<feature type="site" description="Essential for catalytic activity" evidence="14">
    <location>
        <position position="137"/>
    </location>
</feature>
<dbReference type="GO" id="GO:0000287">
    <property type="term" value="F:magnesium ion binding"/>
    <property type="evidence" value="ECO:0007669"/>
    <property type="project" value="UniProtKB-UniRule"/>
</dbReference>
<comment type="cofactor">
    <cofactor evidence="2">
        <name>Mn(2+)</name>
        <dbReference type="ChEBI" id="CHEBI:29035"/>
    </cofactor>
</comment>
<feature type="domain" description="GTP cyclohydrolase II" evidence="15">
    <location>
        <begin position="221"/>
        <end position="381"/>
    </location>
</feature>
<dbReference type="GO" id="GO:0009231">
    <property type="term" value="P:riboflavin biosynthetic process"/>
    <property type="evidence" value="ECO:0007669"/>
    <property type="project" value="UniProtKB-UniRule"/>
</dbReference>
<evidence type="ECO:0000256" key="10">
    <source>
        <dbReference type="ARBA" id="ARBA00022723"/>
    </source>
</evidence>
<evidence type="ECO:0000313" key="16">
    <source>
        <dbReference type="EMBL" id="PHN06598.1"/>
    </source>
</evidence>
<gene>
    <name evidence="14 16" type="primary">ribB</name>
    <name evidence="16" type="ORF">CRP01_09865</name>
</gene>
<evidence type="ECO:0000256" key="12">
    <source>
        <dbReference type="ARBA" id="ARBA00023211"/>
    </source>
</evidence>
<reference evidence="16 17" key="1">
    <citation type="submission" date="2017-10" db="EMBL/GenBank/DDBJ databases">
        <title>The draft genome sequence of Lewinella nigricans NBRC 102662.</title>
        <authorList>
            <person name="Wang K."/>
        </authorList>
    </citation>
    <scope>NUCLEOTIDE SEQUENCE [LARGE SCALE GENOMIC DNA]</scope>
    <source>
        <strain evidence="16 17">NBRC 102662</strain>
    </source>
</reference>
<dbReference type="UniPathway" id="UPA00275">
    <property type="reaction ID" value="UER00399"/>
</dbReference>
<dbReference type="FunFam" id="3.90.870.10:FF:000001">
    <property type="entry name" value="Riboflavin biosynthesis protein RibBA"/>
    <property type="match status" value="1"/>
</dbReference>
<dbReference type="Gene3D" id="3.40.50.10990">
    <property type="entry name" value="GTP cyclohydrolase II"/>
    <property type="match status" value="1"/>
</dbReference>